<dbReference type="GO" id="GO:0046872">
    <property type="term" value="F:metal ion binding"/>
    <property type="evidence" value="ECO:0007669"/>
    <property type="project" value="UniProtKB-KW"/>
</dbReference>
<evidence type="ECO:0000256" key="1">
    <source>
        <dbReference type="ARBA" id="ARBA00001947"/>
    </source>
</evidence>
<dbReference type="AlphaFoldDB" id="A0A7G9Z337"/>
<dbReference type="PANTHER" id="PTHR46233">
    <property type="entry name" value="HYDROXYACYLGLUTATHIONE HYDROLASE GLOC"/>
    <property type="match status" value="1"/>
</dbReference>
<organism evidence="6">
    <name type="scientific">Candidatus Methanophaga sp. ANME-1 ERB7</name>
    <dbReference type="NCBI Taxonomy" id="2759913"/>
    <lineage>
        <taxon>Archaea</taxon>
        <taxon>Methanobacteriati</taxon>
        <taxon>Methanobacteriota</taxon>
        <taxon>Stenosarchaea group</taxon>
        <taxon>Methanomicrobia</taxon>
        <taxon>Candidatus Methanophagales</taxon>
        <taxon>Candidatus Methanophagaceae</taxon>
        <taxon>Candidatus Methanophaga</taxon>
    </lineage>
</organism>
<keyword evidence="2" id="KW-0479">Metal-binding</keyword>
<evidence type="ECO:0000313" key="6">
    <source>
        <dbReference type="EMBL" id="QNO54671.1"/>
    </source>
</evidence>
<proteinExistence type="predicted"/>
<evidence type="ECO:0000256" key="2">
    <source>
        <dbReference type="ARBA" id="ARBA00022723"/>
    </source>
</evidence>
<dbReference type="CDD" id="cd06262">
    <property type="entry name" value="metallo-hydrolase-like_MBL-fold"/>
    <property type="match status" value="1"/>
</dbReference>
<dbReference type="InterPro" id="IPR036866">
    <property type="entry name" value="RibonucZ/Hydroxyglut_hydro"/>
</dbReference>
<accession>A0A7G9Z337</accession>
<dbReference type="SMART" id="SM00849">
    <property type="entry name" value="Lactamase_B"/>
    <property type="match status" value="1"/>
</dbReference>
<dbReference type="PANTHER" id="PTHR46233:SF3">
    <property type="entry name" value="HYDROXYACYLGLUTATHIONE HYDROLASE GLOC"/>
    <property type="match status" value="1"/>
</dbReference>
<dbReference type="Gene3D" id="3.60.15.10">
    <property type="entry name" value="Ribonuclease Z/Hydroxyacylglutathione hydrolase-like"/>
    <property type="match status" value="1"/>
</dbReference>
<evidence type="ECO:0000256" key="3">
    <source>
        <dbReference type="ARBA" id="ARBA00022801"/>
    </source>
</evidence>
<gene>
    <name evidence="6" type="primary">gloB</name>
    <name evidence="6" type="ORF">MMBIEIEP_00018</name>
</gene>
<dbReference type="Pfam" id="PF00753">
    <property type="entry name" value="Lactamase_B"/>
    <property type="match status" value="1"/>
</dbReference>
<dbReference type="EMBL" id="MT631589">
    <property type="protein sequence ID" value="QNO54671.1"/>
    <property type="molecule type" value="Genomic_DNA"/>
</dbReference>
<name>A0A7G9Z337_9EURY</name>
<sequence>MKLQDGVFWYREKGVLDANTYVIMGEQTVLIDPGLGNYLGLLLKEMQEDGIAPKEVDVIAITHLHPDHCDATAALKDVSGAKVAVHSSQWEYRDMLLEEASRVLGIEAKKFEVDFVFEDSLEHTELGIQHTPGHSPESICFYAVDKKTLISGDLVFDKGIGRTDLPFGNSEELINSINTMSALDTELLLPGHGAILKGRSNVKMNYDFIREHYLQWM</sequence>
<dbReference type="InterPro" id="IPR051453">
    <property type="entry name" value="MBL_Glyoxalase_II"/>
</dbReference>
<protein>
    <submittedName>
        <fullName evidence="6">Hydroxyacylglutathione hydrolase</fullName>
        <ecNumber evidence="6">3.1.2.6</ecNumber>
    </submittedName>
</protein>
<reference evidence="6" key="1">
    <citation type="submission" date="2020-06" db="EMBL/GenBank/DDBJ databases">
        <title>Unique genomic features of the anaerobic methanotrophic archaea.</title>
        <authorList>
            <person name="Chadwick G.L."/>
            <person name="Skennerton C.T."/>
            <person name="Laso-Perez R."/>
            <person name="Leu A.O."/>
            <person name="Speth D.R."/>
            <person name="Yu H."/>
            <person name="Morgan-Lang C."/>
            <person name="Hatzenpichler R."/>
            <person name="Goudeau D."/>
            <person name="Malmstrom R."/>
            <person name="Brazelton W.J."/>
            <person name="Woyke T."/>
            <person name="Hallam S.J."/>
            <person name="Tyson G.W."/>
            <person name="Wegener G."/>
            <person name="Boetius A."/>
            <person name="Orphan V."/>
        </authorList>
    </citation>
    <scope>NUCLEOTIDE SEQUENCE</scope>
</reference>
<dbReference type="InterPro" id="IPR001279">
    <property type="entry name" value="Metallo-B-lactamas"/>
</dbReference>
<feature type="domain" description="Metallo-beta-lactamase" evidence="5">
    <location>
        <begin position="17"/>
        <end position="192"/>
    </location>
</feature>
<dbReference type="GO" id="GO:0004416">
    <property type="term" value="F:hydroxyacylglutathione hydrolase activity"/>
    <property type="evidence" value="ECO:0007669"/>
    <property type="project" value="UniProtKB-EC"/>
</dbReference>
<keyword evidence="3 6" id="KW-0378">Hydrolase</keyword>
<dbReference type="EC" id="3.1.2.6" evidence="6"/>
<keyword evidence="4" id="KW-0862">Zinc</keyword>
<dbReference type="SUPFAM" id="SSF56281">
    <property type="entry name" value="Metallo-hydrolase/oxidoreductase"/>
    <property type="match status" value="1"/>
</dbReference>
<evidence type="ECO:0000259" key="5">
    <source>
        <dbReference type="SMART" id="SM00849"/>
    </source>
</evidence>
<comment type="cofactor">
    <cofactor evidence="1">
        <name>Zn(2+)</name>
        <dbReference type="ChEBI" id="CHEBI:29105"/>
    </cofactor>
</comment>
<evidence type="ECO:0000256" key="4">
    <source>
        <dbReference type="ARBA" id="ARBA00022833"/>
    </source>
</evidence>